<name>A0ABR0RE31_9EURO</name>
<dbReference type="PROSITE" id="PS50166">
    <property type="entry name" value="IMPORTIN_B_NT"/>
    <property type="match status" value="1"/>
</dbReference>
<organism evidence="10 11">
    <name type="scientific">Knufia obscura</name>
    <dbReference type="NCBI Taxonomy" id="1635080"/>
    <lineage>
        <taxon>Eukaryota</taxon>
        <taxon>Fungi</taxon>
        <taxon>Dikarya</taxon>
        <taxon>Ascomycota</taxon>
        <taxon>Pezizomycotina</taxon>
        <taxon>Eurotiomycetes</taxon>
        <taxon>Chaetothyriomycetidae</taxon>
        <taxon>Chaetothyriales</taxon>
        <taxon>Trichomeriaceae</taxon>
        <taxon>Knufia</taxon>
    </lineage>
</organism>
<dbReference type="RefSeq" id="XP_064726585.1">
    <property type="nucleotide sequence ID" value="XM_064877860.1"/>
</dbReference>
<evidence type="ECO:0000256" key="7">
    <source>
        <dbReference type="ARBA" id="ARBA00023242"/>
    </source>
</evidence>
<feature type="compositionally biased region" description="Polar residues" evidence="8">
    <location>
        <begin position="358"/>
        <end position="373"/>
    </location>
</feature>
<dbReference type="PANTHER" id="PTHR10527">
    <property type="entry name" value="IMPORTIN BETA"/>
    <property type="match status" value="1"/>
</dbReference>
<keyword evidence="6" id="KW-0653">Protein transport</keyword>
<evidence type="ECO:0000256" key="5">
    <source>
        <dbReference type="ARBA" id="ARBA00022737"/>
    </source>
</evidence>
<keyword evidence="11" id="KW-1185">Reference proteome</keyword>
<keyword evidence="5" id="KW-0677">Repeat</keyword>
<dbReference type="Gene3D" id="1.25.10.10">
    <property type="entry name" value="Leucine-rich Repeat Variant"/>
    <property type="match status" value="2"/>
</dbReference>
<proteinExistence type="predicted"/>
<evidence type="ECO:0000256" key="8">
    <source>
        <dbReference type="SAM" id="MobiDB-lite"/>
    </source>
</evidence>
<dbReference type="GeneID" id="90002915"/>
<dbReference type="Proteomes" id="UP001334248">
    <property type="component" value="Unassembled WGS sequence"/>
</dbReference>
<evidence type="ECO:0000256" key="4">
    <source>
        <dbReference type="ARBA" id="ARBA00022490"/>
    </source>
</evidence>
<evidence type="ECO:0000256" key="2">
    <source>
        <dbReference type="ARBA" id="ARBA00004496"/>
    </source>
</evidence>
<evidence type="ECO:0000256" key="1">
    <source>
        <dbReference type="ARBA" id="ARBA00004123"/>
    </source>
</evidence>
<gene>
    <name evidence="10" type="ORF">PMZ80_009466</name>
</gene>
<dbReference type="SMART" id="SM00913">
    <property type="entry name" value="IBN_N"/>
    <property type="match status" value="1"/>
</dbReference>
<dbReference type="InterPro" id="IPR001494">
    <property type="entry name" value="Importin-beta_N"/>
</dbReference>
<dbReference type="Pfam" id="PF13513">
    <property type="entry name" value="HEAT_EZ"/>
    <property type="match status" value="1"/>
</dbReference>
<evidence type="ECO:0000256" key="3">
    <source>
        <dbReference type="ARBA" id="ARBA00022448"/>
    </source>
</evidence>
<keyword evidence="3" id="KW-0813">Transport</keyword>
<dbReference type="InterPro" id="IPR011989">
    <property type="entry name" value="ARM-like"/>
</dbReference>
<dbReference type="Pfam" id="PF25780">
    <property type="entry name" value="TPR_IPO5"/>
    <property type="match status" value="1"/>
</dbReference>
<comment type="caution">
    <text evidence="10">The sequence shown here is derived from an EMBL/GenBank/DDBJ whole genome shotgun (WGS) entry which is preliminary data.</text>
</comment>
<feature type="domain" description="Importin N-terminal" evidence="9">
    <location>
        <begin position="32"/>
        <end position="101"/>
    </location>
</feature>
<dbReference type="EMBL" id="JAVHJV010000013">
    <property type="protein sequence ID" value="KAK5938495.1"/>
    <property type="molecule type" value="Genomic_DNA"/>
</dbReference>
<comment type="subcellular location">
    <subcellularLocation>
        <location evidence="2">Cytoplasm</location>
    </subcellularLocation>
    <subcellularLocation>
        <location evidence="1">Nucleus</location>
    </subcellularLocation>
</comment>
<evidence type="ECO:0000313" key="10">
    <source>
        <dbReference type="EMBL" id="KAK5938495.1"/>
    </source>
</evidence>
<dbReference type="Pfam" id="PF03810">
    <property type="entry name" value="IBN_N"/>
    <property type="match status" value="1"/>
</dbReference>
<dbReference type="SUPFAM" id="SSF48371">
    <property type="entry name" value="ARM repeat"/>
    <property type="match status" value="1"/>
</dbReference>
<dbReference type="InterPro" id="IPR040122">
    <property type="entry name" value="Importin_beta"/>
</dbReference>
<evidence type="ECO:0000313" key="11">
    <source>
        <dbReference type="Proteomes" id="UP001334248"/>
    </source>
</evidence>
<feature type="region of interest" description="Disordered" evidence="8">
    <location>
        <begin position="344"/>
        <end position="398"/>
    </location>
</feature>
<dbReference type="InterPro" id="IPR057672">
    <property type="entry name" value="TPR_IPO4/5"/>
</dbReference>
<evidence type="ECO:0000256" key="6">
    <source>
        <dbReference type="ARBA" id="ARBA00022927"/>
    </source>
</evidence>
<keyword evidence="4" id="KW-0963">Cytoplasm</keyword>
<accession>A0ABR0RE31</accession>
<dbReference type="InterPro" id="IPR016024">
    <property type="entry name" value="ARM-type_fold"/>
</dbReference>
<sequence length="935" mass="104517">MAWQPQEAGVQQLAEMLKDSLSGNDRAKQKQAEITLAQASVSPDFAYYLTYIFRDTQIGSTFLIRYAAAIQLKNHIKLRYASLQGEELDYIKQSTLQTLRDSNPQLRSFAGTIITEIVQQGGILHWTEVLQELISLVESTDSNATPEVQEAAMSALAKVCEDNRKLLDKEYVGQRPTTVIIPKLLDFAGHSNPKIRVLAITTLRSFILQKSQVLFANLDQYLSKIFQLATDEDIQVRRTVCQSLVQLVELRPDMLVPHMNDLVNYILAQQQTAGDAELALDAAEFWLGVGEQEHLRGLMGPYMDRVIPVLLAGMVYGEEDVERLGGDEANADQEDRTEDIKPQFAQSKAGRGAVHQANGENGDSDAQNQQKNDGMSDGEIEDDEDDEDDDWDDDDPEDAWSLRKCSAAALDVFAVNYHGAVFSIILPYLRENLSHSLWPKREAAVLALGAIAEGCLPVVAPHLPELVPYLIQSLNDEEPVVRQITCWCLARYSEWAAHLPDQADVQKYFEPMMQGLLERMLDKNKKVQEAGASSFASLEEKAGPKLKPYVQPILQRFILCFERYKDKNMYILYDCLQTLADNVQTEMAKPELVNLLMPTLINRWNKIDDQSREMFPLLGCLSYVAMAYGNNFAQFADPIFDRCMKLIYGCLQQHMTYTTGESVDKPDKDFIVTALDLLSAVIQAIDPAKSSQLVQNTQPQFYDLLSFCMEDPTEDVRQSAYALLGDCAIMLLPTLEPHLGKLMPILIRQLDLDQIRDDASETAFNVVINVCWSAGEIAARAGAKFQPYVEPLYQGLIEIVKNEECPEAANENAAITLGRMGLACPEQMAAHLPEVAGPFLDSMSKVASSEEKASAFLGFNNLIQQNPKAMEGSLAEYFTAIAQFPYKQQESDFAAVKQSFALVIQGYQQLIPDFASFLATLPPNVQQKLRNAYSI</sequence>
<keyword evidence="7" id="KW-0539">Nucleus</keyword>
<feature type="compositionally biased region" description="Acidic residues" evidence="8">
    <location>
        <begin position="376"/>
        <end position="398"/>
    </location>
</feature>
<protein>
    <recommendedName>
        <fullName evidence="9">Importin N-terminal domain-containing protein</fullName>
    </recommendedName>
</protein>
<evidence type="ECO:0000259" key="9">
    <source>
        <dbReference type="PROSITE" id="PS50166"/>
    </source>
</evidence>
<reference evidence="10 11" key="1">
    <citation type="journal article" date="2023" name="Res Sq">
        <title>Genomic and morphological characterization of Knufia obscura isolated from the Mars 2020 spacecraft assembly facility.</title>
        <authorList>
            <person name="Chander A.M."/>
            <person name="Teixeira M.M."/>
            <person name="Singh N.K."/>
            <person name="Williams M.P."/>
            <person name="Parker C.W."/>
            <person name="Leo P."/>
            <person name="Stajich J.E."/>
            <person name="Torok T."/>
            <person name="Tighe S."/>
            <person name="Mason C.E."/>
            <person name="Venkateswaran K."/>
        </authorList>
    </citation>
    <scope>NUCLEOTIDE SEQUENCE [LARGE SCALE GENOMIC DNA]</scope>
    <source>
        <strain evidence="10 11">CCFEE 5817</strain>
    </source>
</reference>